<dbReference type="Proteomes" id="UP000826656">
    <property type="component" value="Unassembled WGS sequence"/>
</dbReference>
<evidence type="ECO:0000256" key="1">
    <source>
        <dbReference type="SAM" id="MobiDB-lite"/>
    </source>
</evidence>
<reference evidence="2 3" key="1">
    <citation type="journal article" date="2021" name="bioRxiv">
        <title>Chromosome-scale and haplotype-resolved genome assembly of a tetraploid potato cultivar.</title>
        <authorList>
            <person name="Sun H."/>
            <person name="Jiao W.-B."/>
            <person name="Krause K."/>
            <person name="Campoy J.A."/>
            <person name="Goel M."/>
            <person name="Folz-Donahue K."/>
            <person name="Kukat C."/>
            <person name="Huettel B."/>
            <person name="Schneeberger K."/>
        </authorList>
    </citation>
    <scope>NUCLEOTIDE SEQUENCE [LARGE SCALE GENOMIC DNA]</scope>
    <source>
        <strain evidence="2">SolTubOtavaFocal</strain>
        <tissue evidence="2">Leaves</tissue>
    </source>
</reference>
<feature type="region of interest" description="Disordered" evidence="1">
    <location>
        <begin position="64"/>
        <end position="104"/>
    </location>
</feature>
<feature type="compositionally biased region" description="Basic residues" evidence="1">
    <location>
        <begin position="83"/>
        <end position="92"/>
    </location>
</feature>
<dbReference type="EMBL" id="JAIVGD010000028">
    <property type="protein sequence ID" value="KAH0737654.1"/>
    <property type="molecule type" value="Genomic_DNA"/>
</dbReference>
<comment type="caution">
    <text evidence="2">The sequence shown here is derived from an EMBL/GenBank/DDBJ whole genome shotgun (WGS) entry which is preliminary data.</text>
</comment>
<organism evidence="2 3">
    <name type="scientific">Solanum tuberosum</name>
    <name type="common">Potato</name>
    <dbReference type="NCBI Taxonomy" id="4113"/>
    <lineage>
        <taxon>Eukaryota</taxon>
        <taxon>Viridiplantae</taxon>
        <taxon>Streptophyta</taxon>
        <taxon>Embryophyta</taxon>
        <taxon>Tracheophyta</taxon>
        <taxon>Spermatophyta</taxon>
        <taxon>Magnoliopsida</taxon>
        <taxon>eudicotyledons</taxon>
        <taxon>Gunneridae</taxon>
        <taxon>Pentapetalae</taxon>
        <taxon>asterids</taxon>
        <taxon>lamiids</taxon>
        <taxon>Solanales</taxon>
        <taxon>Solanaceae</taxon>
        <taxon>Solanoideae</taxon>
        <taxon>Solaneae</taxon>
        <taxon>Solanum</taxon>
    </lineage>
</organism>
<evidence type="ECO:0000313" key="3">
    <source>
        <dbReference type="Proteomes" id="UP000826656"/>
    </source>
</evidence>
<name>A0ABQ7TTS6_SOLTU</name>
<evidence type="ECO:0000313" key="2">
    <source>
        <dbReference type="EMBL" id="KAH0737654.1"/>
    </source>
</evidence>
<keyword evidence="3" id="KW-1185">Reference proteome</keyword>
<gene>
    <name evidence="2" type="ORF">KY290_036359</name>
</gene>
<protein>
    <submittedName>
        <fullName evidence="2">Uncharacterized protein</fullName>
    </submittedName>
</protein>
<accession>A0ABQ7TTS6</accession>
<sequence length="104" mass="12067">MLTQSWYEALDFSHKGLASACRQMHFVQLKVNVTAPILPMLLLARSFDLNLKDKVLIEDESIVMNQPQPNKDTNKDITQIHIRQSRPNKSNKVRPSQRIIWDPD</sequence>
<proteinExistence type="predicted"/>